<proteinExistence type="inferred from homology"/>
<keyword evidence="6" id="KW-1185">Reference proteome</keyword>
<evidence type="ECO:0000313" key="5">
    <source>
        <dbReference type="EMBL" id="KAF6283919.1"/>
    </source>
</evidence>
<comment type="caution">
    <text evidence="5">The sequence shown here is derived from an EMBL/GenBank/DDBJ whole genome shotgun (WGS) entry which is preliminary data.</text>
</comment>
<evidence type="ECO:0000256" key="1">
    <source>
        <dbReference type="ARBA" id="ARBA00008535"/>
    </source>
</evidence>
<sequence length="110" mass="13379">MEFHDYLKEAPKVIQDLIELFKDHHCEFNNKATGDEQEAQRTQLLDLVQHIVMENQGGFYTNRKYERAEVEIQKQIQIIQQKYRAELEIAKRQLREEYEDKIRKLEDKLE</sequence>
<dbReference type="EMBL" id="JACAGB010000047">
    <property type="protein sequence ID" value="KAF6283919.1"/>
    <property type="molecule type" value="Genomic_DNA"/>
</dbReference>
<dbReference type="InterPro" id="IPR006703">
    <property type="entry name" value="G_AIG1"/>
</dbReference>
<protein>
    <recommendedName>
        <fullName evidence="4">AIG1-type G domain-containing protein</fullName>
    </recommendedName>
</protein>
<evidence type="ECO:0000259" key="4">
    <source>
        <dbReference type="Pfam" id="PF04548"/>
    </source>
</evidence>
<dbReference type="Gene3D" id="3.40.50.300">
    <property type="entry name" value="P-loop containing nucleotide triphosphate hydrolases"/>
    <property type="match status" value="1"/>
</dbReference>
<comment type="similarity">
    <text evidence="1">Belongs to the TRAFAC class TrmE-Era-EngA-EngB-Septin-like GTPase superfamily. AIG1/Toc34/Toc159-like paraseptin GTPase family. IAN subfamily.</text>
</comment>
<dbReference type="GO" id="GO:0005525">
    <property type="term" value="F:GTP binding"/>
    <property type="evidence" value="ECO:0007669"/>
    <property type="project" value="InterPro"/>
</dbReference>
<evidence type="ECO:0000256" key="3">
    <source>
        <dbReference type="SAM" id="Coils"/>
    </source>
</evidence>
<evidence type="ECO:0000256" key="2">
    <source>
        <dbReference type="ARBA" id="ARBA00022741"/>
    </source>
</evidence>
<reference evidence="5 6" key="1">
    <citation type="journal article" date="2020" name="Nature">
        <title>Six reference-quality genomes reveal evolution of bat adaptations.</title>
        <authorList>
            <person name="Jebb D."/>
            <person name="Huang Z."/>
            <person name="Pippel M."/>
            <person name="Hughes G.M."/>
            <person name="Lavrichenko K."/>
            <person name="Devanna P."/>
            <person name="Winkler S."/>
            <person name="Jermiin L.S."/>
            <person name="Skirmuntt E.C."/>
            <person name="Katzourakis A."/>
            <person name="Burkitt-Gray L."/>
            <person name="Ray D.A."/>
            <person name="Sullivan K.A.M."/>
            <person name="Roscito J.G."/>
            <person name="Kirilenko B.M."/>
            <person name="Davalos L.M."/>
            <person name="Corthals A.P."/>
            <person name="Power M.L."/>
            <person name="Jones G."/>
            <person name="Ransome R.D."/>
            <person name="Dechmann D.K.N."/>
            <person name="Locatelli A.G."/>
            <person name="Puechmaille S.J."/>
            <person name="Fedrigo O."/>
            <person name="Jarvis E.D."/>
            <person name="Hiller M."/>
            <person name="Vernes S.C."/>
            <person name="Myers E.W."/>
            <person name="Teeling E.C."/>
        </authorList>
    </citation>
    <scope>NUCLEOTIDE SEQUENCE [LARGE SCALE GENOMIC DNA]</scope>
    <source>
        <strain evidence="5">MPipKuh1</strain>
        <tissue evidence="5">Flight muscle</tissue>
    </source>
</reference>
<evidence type="ECO:0000313" key="6">
    <source>
        <dbReference type="Proteomes" id="UP000558488"/>
    </source>
</evidence>
<dbReference type="AlphaFoldDB" id="A0A7J7S6F0"/>
<organism evidence="5 6">
    <name type="scientific">Pipistrellus kuhlii</name>
    <name type="common">Kuhl's pipistrelle</name>
    <dbReference type="NCBI Taxonomy" id="59472"/>
    <lineage>
        <taxon>Eukaryota</taxon>
        <taxon>Metazoa</taxon>
        <taxon>Chordata</taxon>
        <taxon>Craniata</taxon>
        <taxon>Vertebrata</taxon>
        <taxon>Euteleostomi</taxon>
        <taxon>Mammalia</taxon>
        <taxon>Eutheria</taxon>
        <taxon>Laurasiatheria</taxon>
        <taxon>Chiroptera</taxon>
        <taxon>Yangochiroptera</taxon>
        <taxon>Vespertilionidae</taxon>
        <taxon>Pipistrellus</taxon>
    </lineage>
</organism>
<name>A0A7J7S6F0_PIPKU</name>
<dbReference type="Proteomes" id="UP000558488">
    <property type="component" value="Unassembled WGS sequence"/>
</dbReference>
<accession>A0A7J7S6F0</accession>
<keyword evidence="3" id="KW-0175">Coiled coil</keyword>
<keyword evidence="2" id="KW-0547">Nucleotide-binding</keyword>
<dbReference type="InterPro" id="IPR027417">
    <property type="entry name" value="P-loop_NTPase"/>
</dbReference>
<feature type="coiled-coil region" evidence="3">
    <location>
        <begin position="62"/>
        <end position="108"/>
    </location>
</feature>
<dbReference type="Pfam" id="PF04548">
    <property type="entry name" value="AIG1"/>
    <property type="match status" value="1"/>
</dbReference>
<feature type="domain" description="AIG1-type G" evidence="4">
    <location>
        <begin position="2"/>
        <end position="75"/>
    </location>
</feature>
<gene>
    <name evidence="5" type="ORF">mPipKuh1_005543</name>
</gene>